<keyword evidence="1" id="KW-1133">Transmembrane helix</keyword>
<feature type="domain" description="DUF6533" evidence="2">
    <location>
        <begin position="29"/>
        <end position="73"/>
    </location>
</feature>
<organism evidence="3 4">
    <name type="scientific">Thelephora terrestris</name>
    <dbReference type="NCBI Taxonomy" id="56493"/>
    <lineage>
        <taxon>Eukaryota</taxon>
        <taxon>Fungi</taxon>
        <taxon>Dikarya</taxon>
        <taxon>Basidiomycota</taxon>
        <taxon>Agaricomycotina</taxon>
        <taxon>Agaricomycetes</taxon>
        <taxon>Thelephorales</taxon>
        <taxon>Thelephoraceae</taxon>
        <taxon>Thelephora</taxon>
    </lineage>
</organism>
<evidence type="ECO:0000259" key="2">
    <source>
        <dbReference type="Pfam" id="PF20151"/>
    </source>
</evidence>
<keyword evidence="1" id="KW-0812">Transmembrane</keyword>
<dbReference type="OrthoDB" id="3193253at2759"/>
<feature type="transmembrane region" description="Helical" evidence="1">
    <location>
        <begin position="27"/>
        <end position="45"/>
    </location>
</feature>
<gene>
    <name evidence="3" type="ORF">BJ322DRAFT_673089</name>
</gene>
<evidence type="ECO:0000256" key="1">
    <source>
        <dbReference type="SAM" id="Phobius"/>
    </source>
</evidence>
<dbReference type="Proteomes" id="UP000736335">
    <property type="component" value="Unassembled WGS sequence"/>
</dbReference>
<protein>
    <recommendedName>
        <fullName evidence="2">DUF6533 domain-containing protein</fullName>
    </recommendedName>
</protein>
<sequence length="122" mass="14170">MSREKSLKRFISRNPTVVQVGQDVKAYNYYAIAAGAILFYDYFLTLADEVKYVWSGKKSWVFWLFVFNRYFPMTWQLIALFTSLSSQVTTEMRKSLVLLSYSVCRLHIPRPSGANCQVESSL</sequence>
<dbReference type="Pfam" id="PF20151">
    <property type="entry name" value="DUF6533"/>
    <property type="match status" value="1"/>
</dbReference>
<proteinExistence type="predicted"/>
<reference evidence="3" key="2">
    <citation type="submission" date="2020-11" db="EMBL/GenBank/DDBJ databases">
        <authorList>
            <consortium name="DOE Joint Genome Institute"/>
            <person name="Kuo A."/>
            <person name="Miyauchi S."/>
            <person name="Kiss E."/>
            <person name="Drula E."/>
            <person name="Kohler A."/>
            <person name="Sanchez-Garcia M."/>
            <person name="Andreopoulos B."/>
            <person name="Barry K.W."/>
            <person name="Bonito G."/>
            <person name="Buee M."/>
            <person name="Carver A."/>
            <person name="Chen C."/>
            <person name="Cichocki N."/>
            <person name="Clum A."/>
            <person name="Culley D."/>
            <person name="Crous P.W."/>
            <person name="Fauchery L."/>
            <person name="Girlanda M."/>
            <person name="Hayes R."/>
            <person name="Keri Z."/>
            <person name="Labutti K."/>
            <person name="Lipzen A."/>
            <person name="Lombard V."/>
            <person name="Magnuson J."/>
            <person name="Maillard F."/>
            <person name="Morin E."/>
            <person name="Murat C."/>
            <person name="Nolan M."/>
            <person name="Ohm R."/>
            <person name="Pangilinan J."/>
            <person name="Pereira M."/>
            <person name="Perotto S."/>
            <person name="Peter M."/>
            <person name="Riley R."/>
            <person name="Sitrit Y."/>
            <person name="Stielow B."/>
            <person name="Szollosi G."/>
            <person name="Zifcakova L."/>
            <person name="Stursova M."/>
            <person name="Spatafora J.W."/>
            <person name="Tedersoo L."/>
            <person name="Vaario L.-M."/>
            <person name="Yamada A."/>
            <person name="Yan M."/>
            <person name="Wang P."/>
            <person name="Xu J."/>
            <person name="Bruns T."/>
            <person name="Baldrian P."/>
            <person name="Vilgalys R."/>
            <person name="Henrissat B."/>
            <person name="Grigoriev I.V."/>
            <person name="Hibbett D."/>
            <person name="Nagy L.G."/>
            <person name="Martin F.M."/>
        </authorList>
    </citation>
    <scope>NUCLEOTIDE SEQUENCE</scope>
    <source>
        <strain evidence="3">UH-Tt-Lm1</strain>
    </source>
</reference>
<keyword evidence="1" id="KW-0472">Membrane</keyword>
<comment type="caution">
    <text evidence="3">The sequence shown here is derived from an EMBL/GenBank/DDBJ whole genome shotgun (WGS) entry which is preliminary data.</text>
</comment>
<evidence type="ECO:0000313" key="4">
    <source>
        <dbReference type="Proteomes" id="UP000736335"/>
    </source>
</evidence>
<dbReference type="AlphaFoldDB" id="A0A9P6L7I7"/>
<accession>A0A9P6L7I7</accession>
<evidence type="ECO:0000313" key="3">
    <source>
        <dbReference type="EMBL" id="KAF9786763.1"/>
    </source>
</evidence>
<dbReference type="InterPro" id="IPR045340">
    <property type="entry name" value="DUF6533"/>
</dbReference>
<keyword evidence="4" id="KW-1185">Reference proteome</keyword>
<feature type="transmembrane region" description="Helical" evidence="1">
    <location>
        <begin position="60"/>
        <end position="84"/>
    </location>
</feature>
<name>A0A9P6L7I7_9AGAM</name>
<reference evidence="3" key="1">
    <citation type="journal article" date="2020" name="Nat. Commun.">
        <title>Large-scale genome sequencing of mycorrhizal fungi provides insights into the early evolution of symbiotic traits.</title>
        <authorList>
            <person name="Miyauchi S."/>
            <person name="Kiss E."/>
            <person name="Kuo A."/>
            <person name="Drula E."/>
            <person name="Kohler A."/>
            <person name="Sanchez-Garcia M."/>
            <person name="Morin E."/>
            <person name="Andreopoulos B."/>
            <person name="Barry K.W."/>
            <person name="Bonito G."/>
            <person name="Buee M."/>
            <person name="Carver A."/>
            <person name="Chen C."/>
            <person name="Cichocki N."/>
            <person name="Clum A."/>
            <person name="Culley D."/>
            <person name="Crous P.W."/>
            <person name="Fauchery L."/>
            <person name="Girlanda M."/>
            <person name="Hayes R.D."/>
            <person name="Keri Z."/>
            <person name="LaButti K."/>
            <person name="Lipzen A."/>
            <person name="Lombard V."/>
            <person name="Magnuson J."/>
            <person name="Maillard F."/>
            <person name="Murat C."/>
            <person name="Nolan M."/>
            <person name="Ohm R.A."/>
            <person name="Pangilinan J."/>
            <person name="Pereira M.F."/>
            <person name="Perotto S."/>
            <person name="Peter M."/>
            <person name="Pfister S."/>
            <person name="Riley R."/>
            <person name="Sitrit Y."/>
            <person name="Stielow J.B."/>
            <person name="Szollosi G."/>
            <person name="Zifcakova L."/>
            <person name="Stursova M."/>
            <person name="Spatafora J.W."/>
            <person name="Tedersoo L."/>
            <person name="Vaario L.M."/>
            <person name="Yamada A."/>
            <person name="Yan M."/>
            <person name="Wang P."/>
            <person name="Xu J."/>
            <person name="Bruns T."/>
            <person name="Baldrian P."/>
            <person name="Vilgalys R."/>
            <person name="Dunand C."/>
            <person name="Henrissat B."/>
            <person name="Grigoriev I.V."/>
            <person name="Hibbett D."/>
            <person name="Nagy L.G."/>
            <person name="Martin F.M."/>
        </authorList>
    </citation>
    <scope>NUCLEOTIDE SEQUENCE</scope>
    <source>
        <strain evidence="3">UH-Tt-Lm1</strain>
    </source>
</reference>
<dbReference type="EMBL" id="WIUZ02000005">
    <property type="protein sequence ID" value="KAF9786763.1"/>
    <property type="molecule type" value="Genomic_DNA"/>
</dbReference>